<evidence type="ECO:0000313" key="2">
    <source>
        <dbReference type="Proteomes" id="UP000789860"/>
    </source>
</evidence>
<accession>A0ACA9KV81</accession>
<protein>
    <submittedName>
        <fullName evidence="1">10248_t:CDS:1</fullName>
    </submittedName>
</protein>
<comment type="caution">
    <text evidence="1">The sequence shown here is derived from an EMBL/GenBank/DDBJ whole genome shotgun (WGS) entry which is preliminary data.</text>
</comment>
<dbReference type="EMBL" id="CAJVPM010002707">
    <property type="protein sequence ID" value="CAG8491357.1"/>
    <property type="molecule type" value="Genomic_DNA"/>
</dbReference>
<reference evidence="1" key="1">
    <citation type="submission" date="2021-06" db="EMBL/GenBank/DDBJ databases">
        <authorList>
            <person name="Kallberg Y."/>
            <person name="Tangrot J."/>
            <person name="Rosling A."/>
        </authorList>
    </citation>
    <scope>NUCLEOTIDE SEQUENCE</scope>
    <source>
        <strain evidence="1">AU212A</strain>
    </source>
</reference>
<evidence type="ECO:0000313" key="1">
    <source>
        <dbReference type="EMBL" id="CAG8491357.1"/>
    </source>
</evidence>
<gene>
    <name evidence="1" type="ORF">SCALOS_LOCUS2837</name>
</gene>
<name>A0ACA9KV81_9GLOM</name>
<keyword evidence="2" id="KW-1185">Reference proteome</keyword>
<sequence>KDFERNGAPSQESVKAISAEEAPTASENENIVAEIISESEEQTIIQDRINSIEVNNELFGV</sequence>
<organism evidence="1 2">
    <name type="scientific">Scutellospora calospora</name>
    <dbReference type="NCBI Taxonomy" id="85575"/>
    <lineage>
        <taxon>Eukaryota</taxon>
        <taxon>Fungi</taxon>
        <taxon>Fungi incertae sedis</taxon>
        <taxon>Mucoromycota</taxon>
        <taxon>Glomeromycotina</taxon>
        <taxon>Glomeromycetes</taxon>
        <taxon>Diversisporales</taxon>
        <taxon>Gigasporaceae</taxon>
        <taxon>Scutellospora</taxon>
    </lineage>
</organism>
<feature type="non-terminal residue" evidence="1">
    <location>
        <position position="1"/>
    </location>
</feature>
<proteinExistence type="predicted"/>
<dbReference type="Proteomes" id="UP000789860">
    <property type="component" value="Unassembled WGS sequence"/>
</dbReference>